<evidence type="ECO:0000313" key="2">
    <source>
        <dbReference type="Proteomes" id="UP000663722"/>
    </source>
</evidence>
<sequence>MKHDNGCIVYEGKERSLLLREMKGIETKHDGPAAFLHDVPCSFGR</sequence>
<accession>A0A975GTB5</accession>
<name>A0A975GTB5_9BACT</name>
<dbReference type="Proteomes" id="UP000663722">
    <property type="component" value="Chromosome"/>
</dbReference>
<keyword evidence="2" id="KW-1185">Reference proteome</keyword>
<evidence type="ECO:0000313" key="1">
    <source>
        <dbReference type="EMBL" id="QTA91963.1"/>
    </source>
</evidence>
<dbReference type="AlphaFoldDB" id="A0A975GTB5"/>
<organism evidence="1 2">
    <name type="scientific">Desulfonema magnum</name>
    <dbReference type="NCBI Taxonomy" id="45655"/>
    <lineage>
        <taxon>Bacteria</taxon>
        <taxon>Pseudomonadati</taxon>
        <taxon>Thermodesulfobacteriota</taxon>
        <taxon>Desulfobacteria</taxon>
        <taxon>Desulfobacterales</taxon>
        <taxon>Desulfococcaceae</taxon>
        <taxon>Desulfonema</taxon>
    </lineage>
</organism>
<protein>
    <submittedName>
        <fullName evidence="1">Uncharacterized protein</fullName>
    </submittedName>
</protein>
<dbReference type="KEGG" id="dmm:dnm_080360"/>
<dbReference type="EMBL" id="CP061800">
    <property type="protein sequence ID" value="QTA91963.1"/>
    <property type="molecule type" value="Genomic_DNA"/>
</dbReference>
<proteinExistence type="predicted"/>
<reference evidence="1" key="1">
    <citation type="journal article" date="2021" name="Microb. Physiol.">
        <title>Proteogenomic Insights into the Physiology of Marine, Sulfate-Reducing, Filamentous Desulfonema limicola and Desulfonema magnum.</title>
        <authorList>
            <person name="Schnaars V."/>
            <person name="Wohlbrand L."/>
            <person name="Scheve S."/>
            <person name="Hinrichs C."/>
            <person name="Reinhardt R."/>
            <person name="Rabus R."/>
        </authorList>
    </citation>
    <scope>NUCLEOTIDE SEQUENCE</scope>
    <source>
        <strain evidence="1">4be13</strain>
    </source>
</reference>
<gene>
    <name evidence="1" type="ORF">dnm_080360</name>
</gene>